<dbReference type="HOGENOM" id="CLU_122854_0_0_7"/>
<evidence type="ECO:0000313" key="2">
    <source>
        <dbReference type="EMBL" id="AEI68841.1"/>
    </source>
</evidence>
<feature type="domain" description="Imm-5-like" evidence="1">
    <location>
        <begin position="25"/>
        <end position="145"/>
    </location>
</feature>
<dbReference type="KEGG" id="mfu:LILAB_34800"/>
<sequence length="192" mass="19607">MGGAGTTVGHTPAESDTLELGMHELREVAGYAATCARAALALFERERPGDERPRVAIEAAQAFAEGAARSKVLRDAAWAAQRAAQAARGAGQAAASDAARAALAAAGAAFLHPLAKATQVKHILGSAAHAARALELGGGDNPAVGADHIERCRALASPVVVDVLKRYPDAPAGGGRVGELLRELDVALRRQD</sequence>
<proteinExistence type="predicted"/>
<keyword evidence="2" id="KW-0269">Exonuclease</keyword>
<dbReference type="GO" id="GO:0004527">
    <property type="term" value="F:exonuclease activity"/>
    <property type="evidence" value="ECO:0007669"/>
    <property type="project" value="UniProtKB-KW"/>
</dbReference>
<evidence type="ECO:0000259" key="1">
    <source>
        <dbReference type="Pfam" id="PF21805"/>
    </source>
</evidence>
<evidence type="ECO:0000313" key="3">
    <source>
        <dbReference type="Proteomes" id="UP000000488"/>
    </source>
</evidence>
<dbReference type="Pfam" id="PF21805">
    <property type="entry name" value="Imm5_like"/>
    <property type="match status" value="1"/>
</dbReference>
<dbReference type="AlphaFoldDB" id="F8CJ59"/>
<keyword evidence="2" id="KW-0540">Nuclease</keyword>
<dbReference type="eggNOG" id="ENOG502ZWRX">
    <property type="taxonomic scope" value="Bacteria"/>
</dbReference>
<dbReference type="EMBL" id="CP002830">
    <property type="protein sequence ID" value="AEI68841.1"/>
    <property type="molecule type" value="Genomic_DNA"/>
</dbReference>
<reference evidence="2 3" key="1">
    <citation type="journal article" date="2011" name="J. Bacteriol.">
        <title>Genome sequence of the halotolerant marine bacterium Myxococcus fulvus HW-1.</title>
        <authorList>
            <person name="Li Z.F."/>
            <person name="Li X."/>
            <person name="Liu H."/>
            <person name="Liu X."/>
            <person name="Han K."/>
            <person name="Wu Z.H."/>
            <person name="Hu W."/>
            <person name="Li F.F."/>
            <person name="Li Y.Z."/>
        </authorList>
    </citation>
    <scope>NUCLEOTIDE SEQUENCE [LARGE SCALE GENOMIC DNA]</scope>
    <source>
        <strain evidence="3">ATCC BAA-855 / HW-1</strain>
    </source>
</reference>
<name>F8CJ59_MYXFH</name>
<dbReference type="Proteomes" id="UP000000488">
    <property type="component" value="Chromosome"/>
</dbReference>
<accession>F8CJ59</accession>
<organism evidence="2 3">
    <name type="scientific">Myxococcus fulvus (strain ATCC BAA-855 / HW-1)</name>
    <dbReference type="NCBI Taxonomy" id="483219"/>
    <lineage>
        <taxon>Bacteria</taxon>
        <taxon>Pseudomonadati</taxon>
        <taxon>Myxococcota</taxon>
        <taxon>Myxococcia</taxon>
        <taxon>Myxococcales</taxon>
        <taxon>Cystobacterineae</taxon>
        <taxon>Myxococcaceae</taxon>
        <taxon>Myxococcus</taxon>
    </lineage>
</organism>
<dbReference type="InterPro" id="IPR048667">
    <property type="entry name" value="Imm5-like"/>
</dbReference>
<gene>
    <name evidence="2" type="ordered locus">LILAB_34800</name>
</gene>
<protein>
    <submittedName>
        <fullName evidence="2">Exonuclease SbcC</fullName>
    </submittedName>
</protein>
<dbReference type="STRING" id="483219.LILAB_34800"/>
<keyword evidence="2" id="KW-0378">Hydrolase</keyword>